<dbReference type="AlphaFoldDB" id="A0A510JCY8"/>
<organism evidence="1 2">
    <name type="scientific">Pseudoleptotrichia goodfellowii</name>
    <dbReference type="NCBI Taxonomy" id="157692"/>
    <lineage>
        <taxon>Bacteria</taxon>
        <taxon>Fusobacteriati</taxon>
        <taxon>Fusobacteriota</taxon>
        <taxon>Fusobacteriia</taxon>
        <taxon>Fusobacteriales</taxon>
        <taxon>Leptotrichiaceae</taxon>
        <taxon>Pseudoleptotrichia</taxon>
    </lineage>
</organism>
<proteinExistence type="predicted"/>
<accession>A0A510JCY8</accession>
<dbReference type="Proteomes" id="UP000321606">
    <property type="component" value="Chromosome"/>
</dbReference>
<dbReference type="RefSeq" id="WP_006807198.1">
    <property type="nucleotide sequence ID" value="NZ_AP019822.1"/>
</dbReference>
<dbReference type="Pfam" id="PF19866">
    <property type="entry name" value="DUF6339"/>
    <property type="match status" value="1"/>
</dbReference>
<evidence type="ECO:0000313" key="1">
    <source>
        <dbReference type="EMBL" id="BBM37169.1"/>
    </source>
</evidence>
<dbReference type="EMBL" id="AP019822">
    <property type="protein sequence ID" value="BBM37169.1"/>
    <property type="molecule type" value="Genomic_DNA"/>
</dbReference>
<protein>
    <submittedName>
        <fullName evidence="1">Uncharacterized protein</fullName>
    </submittedName>
</protein>
<evidence type="ECO:0000313" key="2">
    <source>
        <dbReference type="Proteomes" id="UP000321606"/>
    </source>
</evidence>
<reference evidence="1 2" key="1">
    <citation type="submission" date="2019-07" db="EMBL/GenBank/DDBJ databases">
        <title>Complete Genome Sequence of Leptotrichia goodfellowii Strain JCM 16774.</title>
        <authorList>
            <person name="Watanabe S."/>
            <person name="Cui L."/>
        </authorList>
    </citation>
    <scope>NUCLEOTIDE SEQUENCE [LARGE SCALE GENOMIC DNA]</scope>
    <source>
        <strain evidence="1 2">JCM16774</strain>
    </source>
</reference>
<dbReference type="OrthoDB" id="86327at2"/>
<dbReference type="STRING" id="714315.GCA_000516535_02123"/>
<dbReference type="KEGG" id="lgo:JCM16774_2128"/>
<gene>
    <name evidence="1" type="ORF">JCM16774_2128</name>
</gene>
<dbReference type="InterPro" id="IPR045920">
    <property type="entry name" value="DUF6339"/>
</dbReference>
<sequence length="248" mass="29465">MKLQFLKEIPLETLRKNIENNFSNYALPTNEWIFSFFGDVSPFLDFKKEVPDFELNMSYEKPEKSDIENIKILYSSLKDLSVVEATSESLWVGMAHSTFWNYMQYRLYLDRNKSYINNIKNSFFFSKGRKRSLIEHTLSRLWWAGKMAYDENREDPFELLEVFNTDFRTKLLYLFSSNFTNNPTITRAFLSSVLDFEKNGVKIKREIFNETIMYLNILGGTYILDYFEESELKDKITKKIDDLLLASD</sequence>
<name>A0A510JCY8_9FUSO</name>